<keyword evidence="8" id="KW-1015">Disulfide bond</keyword>
<evidence type="ECO:0000256" key="1">
    <source>
        <dbReference type="ARBA" id="ARBA00004141"/>
    </source>
</evidence>
<feature type="transmembrane region" description="Helical" evidence="10">
    <location>
        <begin position="625"/>
        <end position="650"/>
    </location>
</feature>
<dbReference type="AlphaFoldDB" id="A0A915LC59"/>
<feature type="binding site" evidence="7">
    <location>
        <position position="386"/>
    </location>
    <ligand>
        <name>Na(+)</name>
        <dbReference type="ChEBI" id="CHEBI:29101"/>
        <label>1</label>
    </ligand>
</feature>
<dbReference type="PROSITE" id="PS50267">
    <property type="entry name" value="NA_NEUROTRAN_SYMP_3"/>
    <property type="match status" value="1"/>
</dbReference>
<keyword evidence="6 10" id="KW-0472">Membrane</keyword>
<feature type="binding site" evidence="7">
    <location>
        <position position="152"/>
    </location>
    <ligand>
        <name>Na(+)</name>
        <dbReference type="ChEBI" id="CHEBI:29101"/>
        <label>1</label>
    </ligand>
</feature>
<evidence type="ECO:0000313" key="12">
    <source>
        <dbReference type="WBParaSite" id="nRc.2.0.1.t47933-RA"/>
    </source>
</evidence>
<sequence length="686" mass="77089">MAAKSTFDGTVPGWQNMLPNGRHNFNAVKSAAKSDFDSLSENSQNYDQQRGKSCRCSENTNSGGSFSRFFRTFIPKSLKMFGGKATENYYCYHCNPGRHSTITKKNEDPTIDGSYEEQKLEGSSSQEKSVKPERGHWSGRTDFLMSLIAYAVGLGNVWRFPYLCFKNGGGVGIANTLIAIFCNIYFPIIVAWAIFFVISSFANGSDLPWQTCDREWNNKLCLDIAAGKNLSDWTSATGLNLSESQSPVTQFWEQRVLQTSVGIEETGGIQYELLALLALVWILTYFALWKGITNCRKLVYFCAISPYVLLVILLIRGITLTGAWDGIKYYLKPNPTMLLKAEVWKDAGTQIFYSTGIGFGTLVALGSYNTYNHNVYRDSIILCVVNSMTSLVAGFVVFSVLGYMANVANKTVDQVVKSGVGLAFLVYPEAISTMPISKLWSLLFFLMIVILGLDSLVCMVEGVVLAFTDKFPHTLRKHKKLFLAALCTIGFILGSGQFWLTLVDSYGASGISLLFVVFFEIIALSWVFGTKNIYRALEDMLSYRPTKFWHFSWKYTAPIVCIELFNILILVVLILRRGTVHSDSVRKRARGHSRERLTCEVIFSITIYDYTPLMYPDNRTPYPKWAMIVGFIISSTSILSIPFYAFYYVLKTPGSLKEAALRFDFGAHELPYVRGESRGLPRRSEQ</sequence>
<keyword evidence="3 10" id="KW-0812">Transmembrane</keyword>
<keyword evidence="2" id="KW-0813">Transport</keyword>
<feature type="binding site" evidence="7">
    <location>
        <position position="156"/>
    </location>
    <ligand>
        <name>Na(+)</name>
        <dbReference type="ChEBI" id="CHEBI:29101"/>
        <label>1</label>
    </ligand>
</feature>
<feature type="transmembrane region" description="Helical" evidence="10">
    <location>
        <begin position="380"/>
        <end position="405"/>
    </location>
</feature>
<evidence type="ECO:0000256" key="4">
    <source>
        <dbReference type="ARBA" id="ARBA00022847"/>
    </source>
</evidence>
<dbReference type="GO" id="GO:0005332">
    <property type="term" value="F:gamma-aminobutyric acid:sodium:chloride symporter activity"/>
    <property type="evidence" value="ECO:0007669"/>
    <property type="project" value="TreeGrafter"/>
</dbReference>
<evidence type="ECO:0000256" key="6">
    <source>
        <dbReference type="ARBA" id="ARBA00023136"/>
    </source>
</evidence>
<evidence type="ECO:0000256" key="8">
    <source>
        <dbReference type="PIRSR" id="PIRSR600175-2"/>
    </source>
</evidence>
<dbReference type="PANTHER" id="PTHR11616:SF20">
    <property type="entry name" value="SODIUM- AND CHLORIDE-DEPENDENT BETAINE TRANSPORTER"/>
    <property type="match status" value="1"/>
</dbReference>
<accession>A0A915LC59</accession>
<reference evidence="12" key="1">
    <citation type="submission" date="2022-11" db="UniProtKB">
        <authorList>
            <consortium name="WormBaseParasite"/>
        </authorList>
    </citation>
    <scope>IDENTIFICATION</scope>
</reference>
<feature type="binding site" evidence="7">
    <location>
        <position position="354"/>
    </location>
    <ligand>
        <name>Na(+)</name>
        <dbReference type="ChEBI" id="CHEBI:29101"/>
        <label>1</label>
    </ligand>
</feature>
<dbReference type="InterPro" id="IPR037272">
    <property type="entry name" value="SNS_sf"/>
</dbReference>
<dbReference type="Proteomes" id="UP000887565">
    <property type="component" value="Unplaced"/>
</dbReference>
<feature type="transmembrane region" description="Helical" evidence="10">
    <location>
        <begin position="300"/>
        <end position="327"/>
    </location>
</feature>
<dbReference type="SUPFAM" id="SSF161070">
    <property type="entry name" value="SNF-like"/>
    <property type="match status" value="1"/>
</dbReference>
<feature type="binding site" evidence="7">
    <location>
        <position position="151"/>
    </location>
    <ligand>
        <name>Na(+)</name>
        <dbReference type="ChEBI" id="CHEBI:29101"/>
        <label>1</label>
    </ligand>
</feature>
<organism evidence="11 12">
    <name type="scientific">Romanomermis culicivorax</name>
    <name type="common">Nematode worm</name>
    <dbReference type="NCBI Taxonomy" id="13658"/>
    <lineage>
        <taxon>Eukaryota</taxon>
        <taxon>Metazoa</taxon>
        <taxon>Ecdysozoa</taxon>
        <taxon>Nematoda</taxon>
        <taxon>Enoplea</taxon>
        <taxon>Dorylaimia</taxon>
        <taxon>Mermithida</taxon>
        <taxon>Mermithoidea</taxon>
        <taxon>Mermithidae</taxon>
        <taxon>Romanomermis</taxon>
    </lineage>
</organism>
<dbReference type="PANTHER" id="PTHR11616">
    <property type="entry name" value="SODIUM/CHLORIDE DEPENDENT TRANSPORTER"/>
    <property type="match status" value="1"/>
</dbReference>
<evidence type="ECO:0000256" key="9">
    <source>
        <dbReference type="SAM" id="MobiDB-lite"/>
    </source>
</evidence>
<feature type="transmembrane region" description="Helical" evidence="10">
    <location>
        <begin position="269"/>
        <end position="288"/>
    </location>
</feature>
<dbReference type="GO" id="GO:0043005">
    <property type="term" value="C:neuron projection"/>
    <property type="evidence" value="ECO:0007669"/>
    <property type="project" value="TreeGrafter"/>
</dbReference>
<feature type="disulfide bond" evidence="8">
    <location>
        <begin position="212"/>
        <end position="221"/>
    </location>
</feature>
<feature type="transmembrane region" description="Helical" evidence="10">
    <location>
        <begin position="506"/>
        <end position="534"/>
    </location>
</feature>
<feature type="transmembrane region" description="Helical" evidence="10">
    <location>
        <begin position="347"/>
        <end position="368"/>
    </location>
</feature>
<feature type="transmembrane region" description="Helical" evidence="10">
    <location>
        <begin position="177"/>
        <end position="198"/>
    </location>
</feature>
<keyword evidence="4" id="KW-0769">Symport</keyword>
<evidence type="ECO:0000256" key="2">
    <source>
        <dbReference type="ARBA" id="ARBA00022448"/>
    </source>
</evidence>
<protein>
    <submittedName>
        <fullName evidence="12">Transporter</fullName>
    </submittedName>
</protein>
<evidence type="ECO:0000256" key="5">
    <source>
        <dbReference type="ARBA" id="ARBA00022989"/>
    </source>
</evidence>
<dbReference type="GO" id="GO:0005886">
    <property type="term" value="C:plasma membrane"/>
    <property type="evidence" value="ECO:0007669"/>
    <property type="project" value="TreeGrafter"/>
</dbReference>
<feature type="region of interest" description="Disordered" evidence="9">
    <location>
        <begin position="102"/>
        <end position="135"/>
    </location>
</feature>
<keyword evidence="11" id="KW-1185">Reference proteome</keyword>
<dbReference type="GO" id="GO:0046872">
    <property type="term" value="F:metal ion binding"/>
    <property type="evidence" value="ECO:0007669"/>
    <property type="project" value="UniProtKB-KW"/>
</dbReference>
<evidence type="ECO:0000313" key="11">
    <source>
        <dbReference type="Proteomes" id="UP000887565"/>
    </source>
</evidence>
<evidence type="ECO:0000256" key="7">
    <source>
        <dbReference type="PIRSR" id="PIRSR600175-1"/>
    </source>
</evidence>
<name>A0A915LC59_ROMCU</name>
<keyword evidence="7" id="KW-0479">Metal-binding</keyword>
<comment type="subcellular location">
    <subcellularLocation>
        <location evidence="1">Membrane</location>
        <topology evidence="1">Multi-pass membrane protein</topology>
    </subcellularLocation>
</comment>
<feature type="binding site" evidence="7">
    <location>
        <position position="455"/>
    </location>
    <ligand>
        <name>Na(+)</name>
        <dbReference type="ChEBI" id="CHEBI:29101"/>
        <label>1</label>
    </ligand>
</feature>
<proteinExistence type="predicted"/>
<feature type="binding site" evidence="7">
    <location>
        <position position="451"/>
    </location>
    <ligand>
        <name>Na(+)</name>
        <dbReference type="ChEBI" id="CHEBI:29101"/>
        <label>1</label>
    </ligand>
</feature>
<feature type="transmembrane region" description="Helical" evidence="10">
    <location>
        <begin position="143"/>
        <end position="165"/>
    </location>
</feature>
<evidence type="ECO:0000256" key="10">
    <source>
        <dbReference type="SAM" id="Phobius"/>
    </source>
</evidence>
<evidence type="ECO:0000256" key="3">
    <source>
        <dbReference type="ARBA" id="ARBA00022692"/>
    </source>
</evidence>
<keyword evidence="5 10" id="KW-1133">Transmembrane helix</keyword>
<dbReference type="Pfam" id="PF00209">
    <property type="entry name" value="SNF"/>
    <property type="match status" value="1"/>
</dbReference>
<dbReference type="OMA" id="CFINGCT"/>
<dbReference type="WBParaSite" id="nRc.2.0.1.t47933-RA">
    <property type="protein sequence ID" value="nRc.2.0.1.t47933-RA"/>
    <property type="gene ID" value="nRc.2.0.1.g47933"/>
</dbReference>
<feature type="transmembrane region" description="Helical" evidence="10">
    <location>
        <begin position="480"/>
        <end position="500"/>
    </location>
</feature>
<dbReference type="InterPro" id="IPR000175">
    <property type="entry name" value="Na/ntran_symport"/>
</dbReference>
<feature type="transmembrane region" description="Helical" evidence="10">
    <location>
        <begin position="442"/>
        <end position="468"/>
    </location>
</feature>
<dbReference type="PRINTS" id="PR00176">
    <property type="entry name" value="NANEUSMPORT"/>
</dbReference>
<feature type="binding site" evidence="7">
    <location>
        <position position="454"/>
    </location>
    <ligand>
        <name>Na(+)</name>
        <dbReference type="ChEBI" id="CHEBI:29101"/>
        <label>1</label>
    </ligand>
</feature>
<keyword evidence="7" id="KW-0915">Sodium</keyword>
<feature type="transmembrane region" description="Helical" evidence="10">
    <location>
        <begin position="555"/>
        <end position="575"/>
    </location>
</feature>